<evidence type="ECO:0000313" key="4">
    <source>
        <dbReference type="EMBL" id="CAF4151653.1"/>
    </source>
</evidence>
<dbReference type="Proteomes" id="UP000682733">
    <property type="component" value="Unassembled WGS sequence"/>
</dbReference>
<proteinExistence type="predicted"/>
<dbReference type="Proteomes" id="UP000663829">
    <property type="component" value="Unassembled WGS sequence"/>
</dbReference>
<dbReference type="Proteomes" id="UP000681722">
    <property type="component" value="Unassembled WGS sequence"/>
</dbReference>
<reference evidence="2" key="1">
    <citation type="submission" date="2021-02" db="EMBL/GenBank/DDBJ databases">
        <authorList>
            <person name="Nowell W R."/>
        </authorList>
    </citation>
    <scope>NUCLEOTIDE SEQUENCE</scope>
</reference>
<organism evidence="2 5">
    <name type="scientific">Didymodactylos carnosus</name>
    <dbReference type="NCBI Taxonomy" id="1234261"/>
    <lineage>
        <taxon>Eukaryota</taxon>
        <taxon>Metazoa</taxon>
        <taxon>Spiralia</taxon>
        <taxon>Gnathifera</taxon>
        <taxon>Rotifera</taxon>
        <taxon>Eurotatoria</taxon>
        <taxon>Bdelloidea</taxon>
        <taxon>Philodinida</taxon>
        <taxon>Philodinidae</taxon>
        <taxon>Didymodactylos</taxon>
    </lineage>
</organism>
<dbReference type="Proteomes" id="UP000677228">
    <property type="component" value="Unassembled WGS sequence"/>
</dbReference>
<protein>
    <submittedName>
        <fullName evidence="2">Uncharacterized protein</fullName>
    </submittedName>
</protein>
<keyword evidence="5" id="KW-1185">Reference proteome</keyword>
<evidence type="ECO:0000313" key="1">
    <source>
        <dbReference type="EMBL" id="CAF1285868.1"/>
    </source>
</evidence>
<gene>
    <name evidence="2" type="ORF">GPM918_LOCUS29076</name>
    <name evidence="1" type="ORF">OVA965_LOCUS27858</name>
    <name evidence="4" type="ORF">SRO942_LOCUS29626</name>
    <name evidence="3" type="ORF">TMI583_LOCUS28607</name>
</gene>
<comment type="caution">
    <text evidence="2">The sequence shown here is derived from an EMBL/GenBank/DDBJ whole genome shotgun (WGS) entry which is preliminary data.</text>
</comment>
<dbReference type="EMBL" id="CAJNOK010018632">
    <property type="protein sequence ID" value="CAF1285868.1"/>
    <property type="molecule type" value="Genomic_DNA"/>
</dbReference>
<sequence>MNSSIIDQHCKIIQERNGISIEELKPLLDDIVQELNKLKTDANNKVIFNNSLQEILNVSDNLDINHESFFIFRDTLVTLLNKWDNLSEQETKLCQKITVLFYSIMNGVNETNVTKCKALFCNKTFIDPVKSYVDAVTKNIKHSEFNTHLSNLNYIVLGLNGLQMKQKELQDDPALLTLLDSLVNLICSHCYIDTFKQLEFESSPLGIKQSFLLLTCPYYIINYDGKRVHDISEVISNFLLPSYCLDILQRFTPIISTWTDEFIQCMSNFISMLQYIVFGDSRKLYGHIHLRLIDYIYIILIEFTLEKIEKEAHLSNLILYTIVYLYSLTFDPSLLTCIKLQQKFIQILLKLVEVNNHRIQVNAYRIIATIMSEDDVKRLENPGKITHVFIHYIELFIDNVYRRTVLENTLLGLKSRLLLSFYECSVPLRISRQHF</sequence>
<dbReference type="EMBL" id="CAJOBA010040202">
    <property type="protein sequence ID" value="CAF4090871.1"/>
    <property type="molecule type" value="Genomic_DNA"/>
</dbReference>
<dbReference type="EMBL" id="CAJNOQ010013015">
    <property type="protein sequence ID" value="CAF1312712.1"/>
    <property type="molecule type" value="Genomic_DNA"/>
</dbReference>
<evidence type="ECO:0000313" key="2">
    <source>
        <dbReference type="EMBL" id="CAF1312712.1"/>
    </source>
</evidence>
<evidence type="ECO:0000313" key="3">
    <source>
        <dbReference type="EMBL" id="CAF4090871.1"/>
    </source>
</evidence>
<name>A0A815EKI5_9BILA</name>
<dbReference type="AlphaFoldDB" id="A0A815EKI5"/>
<evidence type="ECO:0000313" key="5">
    <source>
        <dbReference type="Proteomes" id="UP000663829"/>
    </source>
</evidence>
<accession>A0A815EKI5</accession>
<dbReference type="EMBL" id="CAJOBC010043341">
    <property type="protein sequence ID" value="CAF4151653.1"/>
    <property type="molecule type" value="Genomic_DNA"/>
</dbReference>